<reference evidence="1" key="1">
    <citation type="submission" date="2018-02" db="EMBL/GenBank/DDBJ databases">
        <title>Rhizophora mucronata_Transcriptome.</title>
        <authorList>
            <person name="Meera S.P."/>
            <person name="Sreeshan A."/>
            <person name="Augustine A."/>
        </authorList>
    </citation>
    <scope>NUCLEOTIDE SEQUENCE</scope>
    <source>
        <tissue evidence="1">Leaf</tissue>
    </source>
</reference>
<evidence type="ECO:0000313" key="1">
    <source>
        <dbReference type="EMBL" id="MBW84524.1"/>
    </source>
</evidence>
<dbReference type="EMBL" id="GGEC01004041">
    <property type="protein sequence ID" value="MBW84524.1"/>
    <property type="molecule type" value="Transcribed_RNA"/>
</dbReference>
<organism evidence="1">
    <name type="scientific">Rhizophora mucronata</name>
    <name type="common">Asiatic mangrove</name>
    <dbReference type="NCBI Taxonomy" id="61149"/>
    <lineage>
        <taxon>Eukaryota</taxon>
        <taxon>Viridiplantae</taxon>
        <taxon>Streptophyta</taxon>
        <taxon>Embryophyta</taxon>
        <taxon>Tracheophyta</taxon>
        <taxon>Spermatophyta</taxon>
        <taxon>Magnoliopsida</taxon>
        <taxon>eudicotyledons</taxon>
        <taxon>Gunneridae</taxon>
        <taxon>Pentapetalae</taxon>
        <taxon>rosids</taxon>
        <taxon>fabids</taxon>
        <taxon>Malpighiales</taxon>
        <taxon>Rhizophoraceae</taxon>
        <taxon>Rhizophora</taxon>
    </lineage>
</organism>
<proteinExistence type="predicted"/>
<name>A0A2P2ITJ6_RHIMU</name>
<protein>
    <submittedName>
        <fullName evidence="1">Uncharacterized protein</fullName>
    </submittedName>
</protein>
<sequence length="28" mass="3112">MGYLLQHLGLSNVIFAAWNILSLYTSVS</sequence>
<accession>A0A2P2ITJ6</accession>
<dbReference type="AlphaFoldDB" id="A0A2P2ITJ6"/>